<dbReference type="SMART" id="SM00873">
    <property type="entry name" value="B3_4"/>
    <property type="match status" value="1"/>
</dbReference>
<feature type="domain" description="B3/B4 tRNA-binding" evidence="1">
    <location>
        <begin position="59"/>
        <end position="210"/>
    </location>
</feature>
<name>A0A1H5JMN3_9ACTN</name>
<proteinExistence type="predicted"/>
<dbReference type="GO" id="GO:0003723">
    <property type="term" value="F:RNA binding"/>
    <property type="evidence" value="ECO:0007669"/>
    <property type="project" value="InterPro"/>
</dbReference>
<dbReference type="PANTHER" id="PTHR39209:SF2">
    <property type="entry name" value="CYTOPLASMIC PROTEIN"/>
    <property type="match status" value="1"/>
</dbReference>
<dbReference type="Gene3D" id="3.50.40.10">
    <property type="entry name" value="Phenylalanyl-trna Synthetase, Chain B, domain 3"/>
    <property type="match status" value="1"/>
</dbReference>
<dbReference type="STRING" id="561176.SAMN04488561_1652"/>
<dbReference type="AlphaFoldDB" id="A0A1H5JMN3"/>
<dbReference type="RefSeq" id="WP_069110981.1">
    <property type="nucleotide sequence ID" value="NZ_FNUC01000003.1"/>
</dbReference>
<accession>A0A1H5JMN3</accession>
<dbReference type="Pfam" id="PF03483">
    <property type="entry name" value="B3_4"/>
    <property type="match status" value="1"/>
</dbReference>
<dbReference type="EMBL" id="FNUC01000003">
    <property type="protein sequence ID" value="SEE53720.1"/>
    <property type="molecule type" value="Genomic_DNA"/>
</dbReference>
<dbReference type="SUPFAM" id="SSF56037">
    <property type="entry name" value="PheT/TilS domain"/>
    <property type="match status" value="1"/>
</dbReference>
<keyword evidence="3" id="KW-1185">Reference proteome</keyword>
<organism evidence="2 3">
    <name type="scientific">Jiangella alba</name>
    <dbReference type="NCBI Taxonomy" id="561176"/>
    <lineage>
        <taxon>Bacteria</taxon>
        <taxon>Bacillati</taxon>
        <taxon>Actinomycetota</taxon>
        <taxon>Actinomycetes</taxon>
        <taxon>Jiangellales</taxon>
        <taxon>Jiangellaceae</taxon>
        <taxon>Jiangella</taxon>
    </lineage>
</organism>
<dbReference type="Proteomes" id="UP000181980">
    <property type="component" value="Unassembled WGS sequence"/>
</dbReference>
<reference evidence="3" key="1">
    <citation type="submission" date="2016-10" db="EMBL/GenBank/DDBJ databases">
        <authorList>
            <person name="Varghese N."/>
            <person name="Submissions S."/>
        </authorList>
    </citation>
    <scope>NUCLEOTIDE SEQUENCE [LARGE SCALE GENOMIC DNA]</scope>
    <source>
        <strain evidence="3">DSM 45237</strain>
    </source>
</reference>
<dbReference type="InterPro" id="IPR005146">
    <property type="entry name" value="B3/B4_tRNA-bd"/>
</dbReference>
<sequence>MRFRHAPEIWTGHPTLAAGVLVVDGVSDRAAAGDAVARHLGTARALLDAGPASALPQLQAWRRTFAAMGLKPTQYRCAAESLLRRLGKDGDLPRIHPLVDLCNAASAAAAIPVAALDRDRVKGDLEVRRAHGDEAYTAFGGEIERPAPGEVIFADEAGHAHARRWTYKQSGTSIVRPETRDVLIVSEALHPGAAADVEALLTALADDLAAAWPGVTPRLTMLTSERPAVELAG</sequence>
<evidence type="ECO:0000313" key="3">
    <source>
        <dbReference type="Proteomes" id="UP000181980"/>
    </source>
</evidence>
<protein>
    <submittedName>
        <fullName evidence="2">B3/B4 domain-containing protein (DNA/RNA-binding domain of Phe-tRNA-synthetase)</fullName>
    </submittedName>
</protein>
<dbReference type="PANTHER" id="PTHR39209">
    <property type="match status" value="1"/>
</dbReference>
<dbReference type="OrthoDB" id="276580at2"/>
<dbReference type="InterPro" id="IPR020825">
    <property type="entry name" value="Phe-tRNA_synthase-like_B3/B4"/>
</dbReference>
<dbReference type="GO" id="GO:0004826">
    <property type="term" value="F:phenylalanine-tRNA ligase activity"/>
    <property type="evidence" value="ECO:0007669"/>
    <property type="project" value="InterPro"/>
</dbReference>
<evidence type="ECO:0000313" key="2">
    <source>
        <dbReference type="EMBL" id="SEE53720.1"/>
    </source>
</evidence>
<gene>
    <name evidence="2" type="ORF">SAMN04488561_1652</name>
</gene>
<evidence type="ECO:0000259" key="1">
    <source>
        <dbReference type="SMART" id="SM00873"/>
    </source>
</evidence>